<accession>A0A8S2FRB5</accession>
<comment type="caution">
    <text evidence="1">The sequence shown here is derived from an EMBL/GenBank/DDBJ whole genome shotgun (WGS) entry which is preliminary data.</text>
</comment>
<dbReference type="AlphaFoldDB" id="A0A8S2FRB5"/>
<dbReference type="Proteomes" id="UP000677228">
    <property type="component" value="Unassembled WGS sequence"/>
</dbReference>
<reference evidence="1" key="1">
    <citation type="submission" date="2021-02" db="EMBL/GenBank/DDBJ databases">
        <authorList>
            <person name="Nowell W R."/>
        </authorList>
    </citation>
    <scope>NUCLEOTIDE SEQUENCE</scope>
</reference>
<dbReference type="EMBL" id="CAJNOK010039057">
    <property type="protein sequence ID" value="CAF1542288.1"/>
    <property type="molecule type" value="Genomic_DNA"/>
</dbReference>
<protein>
    <submittedName>
        <fullName evidence="1">Uncharacterized protein</fullName>
    </submittedName>
</protein>
<feature type="non-terminal residue" evidence="1">
    <location>
        <position position="20"/>
    </location>
</feature>
<evidence type="ECO:0000313" key="3">
    <source>
        <dbReference type="Proteomes" id="UP000677228"/>
    </source>
</evidence>
<name>A0A8S2FRB5_9BILA</name>
<proteinExistence type="predicted"/>
<evidence type="ECO:0000313" key="2">
    <source>
        <dbReference type="EMBL" id="CAF4330843.1"/>
    </source>
</evidence>
<gene>
    <name evidence="1" type="ORF">OVA965_LOCUS38847</name>
    <name evidence="2" type="ORF">TMI583_LOCUS40068</name>
</gene>
<sequence>MQQVVLIPNMCFGWGNIARL</sequence>
<dbReference type="Proteomes" id="UP000682733">
    <property type="component" value="Unassembled WGS sequence"/>
</dbReference>
<organism evidence="1 3">
    <name type="scientific">Didymodactylos carnosus</name>
    <dbReference type="NCBI Taxonomy" id="1234261"/>
    <lineage>
        <taxon>Eukaryota</taxon>
        <taxon>Metazoa</taxon>
        <taxon>Spiralia</taxon>
        <taxon>Gnathifera</taxon>
        <taxon>Rotifera</taxon>
        <taxon>Eurotatoria</taxon>
        <taxon>Bdelloidea</taxon>
        <taxon>Philodinida</taxon>
        <taxon>Philodinidae</taxon>
        <taxon>Didymodactylos</taxon>
    </lineage>
</organism>
<dbReference type="EMBL" id="CAJOBA010061397">
    <property type="protein sequence ID" value="CAF4330843.1"/>
    <property type="molecule type" value="Genomic_DNA"/>
</dbReference>
<evidence type="ECO:0000313" key="1">
    <source>
        <dbReference type="EMBL" id="CAF1542288.1"/>
    </source>
</evidence>